<keyword evidence="9" id="KW-0067">ATP-binding</keyword>
<dbReference type="CDD" id="cd00075">
    <property type="entry name" value="HATPase"/>
    <property type="match status" value="1"/>
</dbReference>
<dbReference type="SUPFAM" id="SSF55874">
    <property type="entry name" value="ATPase domain of HSP90 chaperone/DNA topoisomerase II/histidine kinase"/>
    <property type="match status" value="1"/>
</dbReference>
<dbReference type="CDD" id="cd00082">
    <property type="entry name" value="HisKA"/>
    <property type="match status" value="1"/>
</dbReference>
<organism evidence="16 17">
    <name type="scientific">Rugamonas aquatica</name>
    <dbReference type="NCBI Taxonomy" id="2743357"/>
    <lineage>
        <taxon>Bacteria</taxon>
        <taxon>Pseudomonadati</taxon>
        <taxon>Pseudomonadota</taxon>
        <taxon>Betaproteobacteria</taxon>
        <taxon>Burkholderiales</taxon>
        <taxon>Oxalobacteraceae</taxon>
        <taxon>Telluria group</taxon>
        <taxon>Rugamonas</taxon>
    </lineage>
</organism>
<evidence type="ECO:0000256" key="11">
    <source>
        <dbReference type="ARBA" id="ARBA00023012"/>
    </source>
</evidence>
<dbReference type="RefSeq" id="WP_152837381.1">
    <property type="nucleotide sequence ID" value="NZ_WHUG01000002.1"/>
</dbReference>
<dbReference type="PROSITE" id="PS50885">
    <property type="entry name" value="HAMP"/>
    <property type="match status" value="1"/>
</dbReference>
<comment type="catalytic activity">
    <reaction evidence="1">
        <text>ATP + protein L-histidine = ADP + protein N-phospho-L-histidine.</text>
        <dbReference type="EC" id="2.7.13.3"/>
    </reaction>
</comment>
<protein>
    <recommendedName>
        <fullName evidence="3">histidine kinase</fullName>
        <ecNumber evidence="3">2.7.13.3</ecNumber>
    </recommendedName>
</protein>
<keyword evidence="11" id="KW-0902">Two-component regulatory system</keyword>
<dbReference type="PROSITE" id="PS50109">
    <property type="entry name" value="HIS_KIN"/>
    <property type="match status" value="1"/>
</dbReference>
<evidence type="ECO:0000256" key="10">
    <source>
        <dbReference type="ARBA" id="ARBA00022989"/>
    </source>
</evidence>
<keyword evidence="5" id="KW-0808">Transferase</keyword>
<dbReference type="Pfam" id="PF02518">
    <property type="entry name" value="HATPase_c"/>
    <property type="match status" value="1"/>
</dbReference>
<evidence type="ECO:0000256" key="7">
    <source>
        <dbReference type="ARBA" id="ARBA00022741"/>
    </source>
</evidence>
<gene>
    <name evidence="16" type="ORF">GEV02_07255</name>
</gene>
<dbReference type="PANTHER" id="PTHR45436">
    <property type="entry name" value="SENSOR HISTIDINE KINASE YKOH"/>
    <property type="match status" value="1"/>
</dbReference>
<sequence length="458" mass="50116">MQKLKLNLGQPTLVRRVMLSLLAAFCLVWLVLMGRELSVAIDHEDFDRRVRALGDNVQVTLNGVQSEEAARTALAATSNLINQSYRDQSVPGILALQLSRADGTRIYLSPETKGTPLPNLGVDIGSTEIAGQPFRIHQRRVGAWTVTVAAQKISNWWILRRMGAELGVNMLIALPLVVLPLWFAVRRGLKPLQELSAHIVGKGGHDLTPLNIVPKYQELKPLATALDNLLDQLRRRVARETSFVHDAAHELRTPMAVISVQAHVLLKAQDQAQRDEAEQRMDHAIARASHLVQQLMEMAQLERGNEQGLSLQTLDAAQMARQAIVDLAPAAMERDIELSLEAPDALPHALDHHAFLSILHNLLHNAVRYIDDGGQVTVELARVDGALRLAVSDNGPGIPAAEQALVFERFYRCAGQNVSGSGLGLSIVQRAAQGLRGAARLEAVQPRGCRFVVDIPAA</sequence>
<dbReference type="Proteomes" id="UP000440498">
    <property type="component" value="Unassembled WGS sequence"/>
</dbReference>
<dbReference type="GO" id="GO:0000155">
    <property type="term" value="F:phosphorelay sensor kinase activity"/>
    <property type="evidence" value="ECO:0007669"/>
    <property type="project" value="InterPro"/>
</dbReference>
<dbReference type="InterPro" id="IPR050428">
    <property type="entry name" value="TCS_sensor_his_kinase"/>
</dbReference>
<dbReference type="PRINTS" id="PR00344">
    <property type="entry name" value="BCTRLSENSOR"/>
</dbReference>
<dbReference type="InterPro" id="IPR003661">
    <property type="entry name" value="HisK_dim/P_dom"/>
</dbReference>
<dbReference type="Pfam" id="PF00512">
    <property type="entry name" value="HisKA"/>
    <property type="match status" value="1"/>
</dbReference>
<evidence type="ECO:0000313" key="16">
    <source>
        <dbReference type="EMBL" id="MQA37941.1"/>
    </source>
</evidence>
<keyword evidence="17" id="KW-1185">Reference proteome</keyword>
<feature type="domain" description="HAMP" evidence="15">
    <location>
        <begin position="186"/>
        <end position="238"/>
    </location>
</feature>
<dbReference type="InterPro" id="IPR003594">
    <property type="entry name" value="HATPase_dom"/>
</dbReference>
<dbReference type="Gene3D" id="1.10.287.130">
    <property type="match status" value="1"/>
</dbReference>
<dbReference type="GO" id="GO:0005524">
    <property type="term" value="F:ATP binding"/>
    <property type="evidence" value="ECO:0007669"/>
    <property type="project" value="UniProtKB-KW"/>
</dbReference>
<evidence type="ECO:0000256" key="6">
    <source>
        <dbReference type="ARBA" id="ARBA00022692"/>
    </source>
</evidence>
<keyword evidence="6" id="KW-0812">Transmembrane</keyword>
<evidence type="ECO:0000256" key="9">
    <source>
        <dbReference type="ARBA" id="ARBA00022840"/>
    </source>
</evidence>
<evidence type="ECO:0000256" key="13">
    <source>
        <dbReference type="SAM" id="Coils"/>
    </source>
</evidence>
<dbReference type="AlphaFoldDB" id="A0A6A7MZ13"/>
<comment type="caution">
    <text evidence="16">The sequence shown here is derived from an EMBL/GenBank/DDBJ whole genome shotgun (WGS) entry which is preliminary data.</text>
</comment>
<reference evidence="16 17" key="1">
    <citation type="submission" date="2019-10" db="EMBL/GenBank/DDBJ databases">
        <title>Two novel species isolated from a subtropical stream in China.</title>
        <authorList>
            <person name="Lu H."/>
        </authorList>
    </citation>
    <scope>NUCLEOTIDE SEQUENCE [LARGE SCALE GENOMIC DNA]</scope>
    <source>
        <strain evidence="16 17">FT29W</strain>
    </source>
</reference>
<keyword evidence="12" id="KW-0472">Membrane</keyword>
<keyword evidence="7" id="KW-0547">Nucleotide-binding</keyword>
<proteinExistence type="predicted"/>
<dbReference type="EMBL" id="WHUG01000002">
    <property type="protein sequence ID" value="MQA37941.1"/>
    <property type="molecule type" value="Genomic_DNA"/>
</dbReference>
<evidence type="ECO:0000256" key="12">
    <source>
        <dbReference type="ARBA" id="ARBA00023136"/>
    </source>
</evidence>
<name>A0A6A7MZ13_9BURK</name>
<keyword evidence="8 16" id="KW-0418">Kinase</keyword>
<keyword evidence="13" id="KW-0175">Coiled coil</keyword>
<feature type="domain" description="Histidine kinase" evidence="14">
    <location>
        <begin position="246"/>
        <end position="458"/>
    </location>
</feature>
<dbReference type="SUPFAM" id="SSF47384">
    <property type="entry name" value="Homodimeric domain of signal transducing histidine kinase"/>
    <property type="match status" value="1"/>
</dbReference>
<evidence type="ECO:0000256" key="5">
    <source>
        <dbReference type="ARBA" id="ARBA00022679"/>
    </source>
</evidence>
<evidence type="ECO:0000256" key="4">
    <source>
        <dbReference type="ARBA" id="ARBA00022553"/>
    </source>
</evidence>
<evidence type="ECO:0000256" key="2">
    <source>
        <dbReference type="ARBA" id="ARBA00004141"/>
    </source>
</evidence>
<dbReference type="EC" id="2.7.13.3" evidence="3"/>
<keyword evidence="4" id="KW-0597">Phosphoprotein</keyword>
<dbReference type="PANTHER" id="PTHR45436:SF14">
    <property type="entry name" value="SENSOR PROTEIN QSEC"/>
    <property type="match status" value="1"/>
</dbReference>
<evidence type="ECO:0000256" key="3">
    <source>
        <dbReference type="ARBA" id="ARBA00012438"/>
    </source>
</evidence>
<dbReference type="InterPro" id="IPR003660">
    <property type="entry name" value="HAMP_dom"/>
</dbReference>
<feature type="coiled-coil region" evidence="13">
    <location>
        <begin position="267"/>
        <end position="294"/>
    </location>
</feature>
<evidence type="ECO:0000256" key="1">
    <source>
        <dbReference type="ARBA" id="ARBA00000085"/>
    </source>
</evidence>
<evidence type="ECO:0000256" key="8">
    <source>
        <dbReference type="ARBA" id="ARBA00022777"/>
    </source>
</evidence>
<evidence type="ECO:0000259" key="15">
    <source>
        <dbReference type="PROSITE" id="PS50885"/>
    </source>
</evidence>
<dbReference type="InterPro" id="IPR036890">
    <property type="entry name" value="HATPase_C_sf"/>
</dbReference>
<dbReference type="Gene3D" id="3.30.565.10">
    <property type="entry name" value="Histidine kinase-like ATPase, C-terminal domain"/>
    <property type="match status" value="1"/>
</dbReference>
<keyword evidence="10" id="KW-1133">Transmembrane helix</keyword>
<evidence type="ECO:0000313" key="17">
    <source>
        <dbReference type="Proteomes" id="UP000440498"/>
    </source>
</evidence>
<accession>A0A6A7MZ13</accession>
<dbReference type="SMART" id="SM00387">
    <property type="entry name" value="HATPase_c"/>
    <property type="match status" value="1"/>
</dbReference>
<evidence type="ECO:0000259" key="14">
    <source>
        <dbReference type="PROSITE" id="PS50109"/>
    </source>
</evidence>
<dbReference type="InterPro" id="IPR004358">
    <property type="entry name" value="Sig_transdc_His_kin-like_C"/>
</dbReference>
<comment type="subcellular location">
    <subcellularLocation>
        <location evidence="2">Membrane</location>
        <topology evidence="2">Multi-pass membrane protein</topology>
    </subcellularLocation>
</comment>
<dbReference type="InterPro" id="IPR036097">
    <property type="entry name" value="HisK_dim/P_sf"/>
</dbReference>
<dbReference type="SMART" id="SM00388">
    <property type="entry name" value="HisKA"/>
    <property type="match status" value="1"/>
</dbReference>
<dbReference type="InterPro" id="IPR005467">
    <property type="entry name" value="His_kinase_dom"/>
</dbReference>
<dbReference type="GO" id="GO:0005886">
    <property type="term" value="C:plasma membrane"/>
    <property type="evidence" value="ECO:0007669"/>
    <property type="project" value="TreeGrafter"/>
</dbReference>